<keyword evidence="1" id="KW-0732">Signal</keyword>
<evidence type="ECO:0000256" key="1">
    <source>
        <dbReference type="SAM" id="SignalP"/>
    </source>
</evidence>
<sequence>MNRTAKLTLSALMAVAAILVSPMVRAAESQQAIVFYHYIRDLYYAKNLNQITKFWAKPTREPLEALKGQAAKYKLEELKVGYVYKPKINVQRMQGIRCLMKGTAIANDLGRTFPCSLDVIMIFEEGSWRIEHYHWSATINQ</sequence>
<organism evidence="2 3">
    <name type="scientific">Candidatus Obscuribacter phosphatis</name>
    <dbReference type="NCBI Taxonomy" id="1906157"/>
    <lineage>
        <taxon>Bacteria</taxon>
        <taxon>Bacillati</taxon>
        <taxon>Candidatus Melainabacteria</taxon>
        <taxon>Candidatus Obscuribacterales</taxon>
        <taxon>Candidatus Obscuribacteraceae</taxon>
        <taxon>Candidatus Obscuribacter</taxon>
    </lineage>
</organism>
<name>A0A8J7TN35_9BACT</name>
<accession>A0A8J7TN35</accession>
<feature type="chain" id="PRO_5035158448" description="Nuclear transport factor 2 family protein" evidence="1">
    <location>
        <begin position="27"/>
        <end position="141"/>
    </location>
</feature>
<evidence type="ECO:0008006" key="4">
    <source>
        <dbReference type="Google" id="ProtNLM"/>
    </source>
</evidence>
<dbReference type="EMBL" id="JAFLCK010000023">
    <property type="protein sequence ID" value="MBN8661656.1"/>
    <property type="molecule type" value="Genomic_DNA"/>
</dbReference>
<feature type="signal peptide" evidence="1">
    <location>
        <begin position="1"/>
        <end position="26"/>
    </location>
</feature>
<dbReference type="AlphaFoldDB" id="A0A8J7TN35"/>
<dbReference type="Proteomes" id="UP000664277">
    <property type="component" value="Unassembled WGS sequence"/>
</dbReference>
<evidence type="ECO:0000313" key="3">
    <source>
        <dbReference type="Proteomes" id="UP000664277"/>
    </source>
</evidence>
<proteinExistence type="predicted"/>
<reference evidence="2" key="1">
    <citation type="submission" date="2021-02" db="EMBL/GenBank/DDBJ databases">
        <title>Genome-Resolved Metagenomics of a Microbial Community Performing Photosynthetic Biological Nutrient Removal.</title>
        <authorList>
            <person name="Mcdaniel E.A."/>
        </authorList>
    </citation>
    <scope>NUCLEOTIDE SEQUENCE</scope>
    <source>
        <strain evidence="2">UWPOB_OBS1</strain>
    </source>
</reference>
<protein>
    <recommendedName>
        <fullName evidence="4">Nuclear transport factor 2 family protein</fullName>
    </recommendedName>
</protein>
<gene>
    <name evidence="2" type="ORF">J0M35_14920</name>
</gene>
<comment type="caution">
    <text evidence="2">The sequence shown here is derived from an EMBL/GenBank/DDBJ whole genome shotgun (WGS) entry which is preliminary data.</text>
</comment>
<evidence type="ECO:0000313" key="2">
    <source>
        <dbReference type="EMBL" id="MBN8661656.1"/>
    </source>
</evidence>